<feature type="transmembrane region" description="Helical" evidence="1">
    <location>
        <begin position="169"/>
        <end position="189"/>
    </location>
</feature>
<dbReference type="PANTHER" id="PTHR41324">
    <property type="entry name" value="MEMBRANE PROTEIN-RELATED"/>
    <property type="match status" value="1"/>
</dbReference>
<reference evidence="2 3" key="1">
    <citation type="submission" date="2019-01" db="EMBL/GenBank/DDBJ databases">
        <title>Draft genome sequences of the type strains of six Macrococcus species.</title>
        <authorList>
            <person name="Mazhar S."/>
            <person name="Altermann E."/>
            <person name="Hill C."/>
            <person name="Mcauliffe O."/>
        </authorList>
    </citation>
    <scope>NUCLEOTIDE SEQUENCE [LARGE SCALE GENOMIC DNA]</scope>
    <source>
        <strain evidence="2 3">CCM4815</strain>
    </source>
</reference>
<keyword evidence="1" id="KW-0472">Membrane</keyword>
<feature type="transmembrane region" description="Helical" evidence="1">
    <location>
        <begin position="94"/>
        <end position="117"/>
    </location>
</feature>
<keyword evidence="3" id="KW-1185">Reference proteome</keyword>
<accession>A0A4V3BEV0</accession>
<feature type="transmembrane region" description="Helical" evidence="1">
    <location>
        <begin position="7"/>
        <end position="35"/>
    </location>
</feature>
<dbReference type="PANTHER" id="PTHR41324:SF1">
    <property type="entry name" value="DUF2232 DOMAIN-CONTAINING PROTEIN"/>
    <property type="match status" value="1"/>
</dbReference>
<comment type="caution">
    <text evidence="2">The sequence shown here is derived from an EMBL/GenBank/DDBJ whole genome shotgun (WGS) entry which is preliminary data.</text>
</comment>
<gene>
    <name evidence="2" type="ORF">ERX29_06990</name>
</gene>
<feature type="transmembrane region" description="Helical" evidence="1">
    <location>
        <begin position="239"/>
        <end position="259"/>
    </location>
</feature>
<dbReference type="AlphaFoldDB" id="A0A4V3BEV0"/>
<dbReference type="Pfam" id="PF09991">
    <property type="entry name" value="DUF2232"/>
    <property type="match status" value="1"/>
</dbReference>
<sequence>MDLIKTIVISAIMLLVGLLMDLLPGLILILAPFLLLPAVYLFCKDKRGFYLMSGIVITISLIAFDLFALQVIIGTLLAGYLIGRLLEARASKEYMLFALTTFLSLYSLASIIFMQLMDLMPTTKEWFSNIKDSYMTMVEAELGKDNISRENIQLFNTALDQLQLQVPGVIVLLAFLLSLISLLIVMPLLRNLKIAVPEFRPLYFWRVPKTALYIYVIAVLIKLFLSPEDVVLLGIVTNLQYVLEWIIFIQGISLISFFIKVKRTPVIINILMFIFAFIMAPVTQLLGMLDLIINVKARIKL</sequence>
<feature type="transmembrane region" description="Helical" evidence="1">
    <location>
        <begin position="210"/>
        <end position="227"/>
    </location>
</feature>
<dbReference type="InterPro" id="IPR018710">
    <property type="entry name" value="DUF2232"/>
</dbReference>
<dbReference type="Proteomes" id="UP000294802">
    <property type="component" value="Unassembled WGS sequence"/>
</dbReference>
<evidence type="ECO:0000313" key="2">
    <source>
        <dbReference type="EMBL" id="TDM10407.1"/>
    </source>
</evidence>
<evidence type="ECO:0000256" key="1">
    <source>
        <dbReference type="SAM" id="Phobius"/>
    </source>
</evidence>
<feature type="transmembrane region" description="Helical" evidence="1">
    <location>
        <begin position="266"/>
        <end position="286"/>
    </location>
</feature>
<dbReference type="EMBL" id="SCWB01000011">
    <property type="protein sequence ID" value="TDM10407.1"/>
    <property type="molecule type" value="Genomic_DNA"/>
</dbReference>
<proteinExistence type="predicted"/>
<keyword evidence="1" id="KW-0812">Transmembrane</keyword>
<evidence type="ECO:0000313" key="3">
    <source>
        <dbReference type="Proteomes" id="UP000294802"/>
    </source>
</evidence>
<feature type="transmembrane region" description="Helical" evidence="1">
    <location>
        <begin position="55"/>
        <end position="82"/>
    </location>
</feature>
<protein>
    <submittedName>
        <fullName evidence="2">DUF2232 domain-containing protein</fullName>
    </submittedName>
</protein>
<keyword evidence="1" id="KW-1133">Transmembrane helix</keyword>
<name>A0A4V3BEV0_9STAP</name>
<organism evidence="2 3">
    <name type="scientific">Macrococcus lamae</name>
    <dbReference type="NCBI Taxonomy" id="198484"/>
    <lineage>
        <taxon>Bacteria</taxon>
        <taxon>Bacillati</taxon>
        <taxon>Bacillota</taxon>
        <taxon>Bacilli</taxon>
        <taxon>Bacillales</taxon>
        <taxon>Staphylococcaceae</taxon>
        <taxon>Macrococcus</taxon>
    </lineage>
</organism>